<evidence type="ECO:0000313" key="4">
    <source>
        <dbReference type="EMBL" id="PNG99962.1"/>
    </source>
</evidence>
<accession>A0A2J7ZI61</accession>
<keyword evidence="2" id="KW-1133">Transmembrane helix</keyword>
<name>A0A2J7ZI61_9CHLO</name>
<feature type="non-terminal residue" evidence="4">
    <location>
        <position position="1"/>
    </location>
</feature>
<dbReference type="Proteomes" id="UP000236333">
    <property type="component" value="Unassembled WGS sequence"/>
</dbReference>
<dbReference type="EMBL" id="PGGS01001876">
    <property type="protein sequence ID" value="PNG99962.1"/>
    <property type="molecule type" value="Genomic_DNA"/>
</dbReference>
<evidence type="ECO:0000256" key="2">
    <source>
        <dbReference type="SAM" id="Phobius"/>
    </source>
</evidence>
<dbReference type="InterPro" id="IPR029058">
    <property type="entry name" value="AB_hydrolase_fold"/>
</dbReference>
<feature type="region of interest" description="Disordered" evidence="1">
    <location>
        <begin position="143"/>
        <end position="169"/>
    </location>
</feature>
<dbReference type="InterPro" id="IPR044294">
    <property type="entry name" value="Lipase-like"/>
</dbReference>
<evidence type="ECO:0000256" key="1">
    <source>
        <dbReference type="SAM" id="MobiDB-lite"/>
    </source>
</evidence>
<dbReference type="AlphaFoldDB" id="A0A2J7ZI61"/>
<dbReference type="SUPFAM" id="SSF53474">
    <property type="entry name" value="alpha/beta-Hydrolases"/>
    <property type="match status" value="1"/>
</dbReference>
<proteinExistence type="predicted"/>
<dbReference type="Pfam" id="PF05057">
    <property type="entry name" value="DUF676"/>
    <property type="match status" value="1"/>
</dbReference>
<dbReference type="PANTHER" id="PTHR12482:SF62">
    <property type="entry name" value="LIPASE ROG1-RELATED"/>
    <property type="match status" value="1"/>
</dbReference>
<feature type="transmembrane region" description="Helical" evidence="2">
    <location>
        <begin position="196"/>
        <end position="215"/>
    </location>
</feature>
<feature type="non-terminal residue" evidence="4">
    <location>
        <position position="291"/>
    </location>
</feature>
<keyword evidence="2" id="KW-0472">Membrane</keyword>
<dbReference type="OrthoDB" id="273452at2759"/>
<organism evidence="4 5">
    <name type="scientific">Tetrabaena socialis</name>
    <dbReference type="NCBI Taxonomy" id="47790"/>
    <lineage>
        <taxon>Eukaryota</taxon>
        <taxon>Viridiplantae</taxon>
        <taxon>Chlorophyta</taxon>
        <taxon>core chlorophytes</taxon>
        <taxon>Chlorophyceae</taxon>
        <taxon>CS clade</taxon>
        <taxon>Chlamydomonadales</taxon>
        <taxon>Tetrabaenaceae</taxon>
        <taxon>Tetrabaena</taxon>
    </lineage>
</organism>
<feature type="compositionally biased region" description="Low complexity" evidence="1">
    <location>
        <begin position="146"/>
        <end position="159"/>
    </location>
</feature>
<reference evidence="4 5" key="1">
    <citation type="journal article" date="2017" name="Mol. Biol. Evol.">
        <title>The 4-celled Tetrabaena socialis nuclear genome reveals the essential components for genetic control of cell number at the origin of multicellularity in the volvocine lineage.</title>
        <authorList>
            <person name="Featherston J."/>
            <person name="Arakaki Y."/>
            <person name="Hanschen E.R."/>
            <person name="Ferris P.J."/>
            <person name="Michod R.E."/>
            <person name="Olson B.J.S.C."/>
            <person name="Nozaki H."/>
            <person name="Durand P.M."/>
        </authorList>
    </citation>
    <scope>NUCLEOTIDE SEQUENCE [LARGE SCALE GENOMIC DNA]</scope>
    <source>
        <strain evidence="4 5">NIES-571</strain>
    </source>
</reference>
<evidence type="ECO:0000259" key="3">
    <source>
        <dbReference type="Pfam" id="PF05057"/>
    </source>
</evidence>
<feature type="domain" description="DUF676" evidence="3">
    <location>
        <begin position="2"/>
        <end position="106"/>
    </location>
</feature>
<comment type="caution">
    <text evidence="4">The sequence shown here is derived from an EMBL/GenBank/DDBJ whole genome shotgun (WGS) entry which is preliminary data.</text>
</comment>
<protein>
    <recommendedName>
        <fullName evidence="3">DUF676 domain-containing protein</fullName>
    </recommendedName>
</protein>
<keyword evidence="2" id="KW-0812">Transmembrane</keyword>
<gene>
    <name evidence="4" type="ORF">TSOC_014241</name>
</gene>
<dbReference type="Gene3D" id="3.40.50.1820">
    <property type="entry name" value="alpha/beta hydrolase"/>
    <property type="match status" value="1"/>
</dbReference>
<sequence>NLTYDGVDICGDRLHALVRRTLDSLAAEGRPVRQLSFVGYSMGGLITRYVAGKLFAEGLFDAGRVVPLNFVTIATPHLGAWRMPSTWLNRAFNYMVPVVTSRSGSQMVLQIGWKVPERMVEGAVVNRVGRDGSFSLECSAGARRVPPSASQPKAASARATEAGLTPAAEATSEARARRVTVLLPLPLKLLLQPLRLLLLLLLLLLQQQLLVVLLLRRALRQRVLVQVVVRLQVHLLHELLQACGGRERLEAWCARQSSSERMGEPTLVASSSALRGRDLRQAEGAAPQRGM</sequence>
<dbReference type="InterPro" id="IPR007751">
    <property type="entry name" value="DUF676_lipase-like"/>
</dbReference>
<keyword evidence="5" id="KW-1185">Reference proteome</keyword>
<evidence type="ECO:0000313" key="5">
    <source>
        <dbReference type="Proteomes" id="UP000236333"/>
    </source>
</evidence>
<dbReference type="PANTHER" id="PTHR12482">
    <property type="entry name" value="LIPASE ROG1-RELATED-RELATED"/>
    <property type="match status" value="1"/>
</dbReference>